<proteinExistence type="predicted"/>
<evidence type="ECO:0000313" key="2">
    <source>
        <dbReference type="Proteomes" id="UP000789901"/>
    </source>
</evidence>
<comment type="caution">
    <text evidence="1">The sequence shown here is derived from an EMBL/GenBank/DDBJ whole genome shotgun (WGS) entry which is preliminary data.</text>
</comment>
<dbReference type="EMBL" id="CAJVQB010034782">
    <property type="protein sequence ID" value="CAG8821650.1"/>
    <property type="molecule type" value="Genomic_DNA"/>
</dbReference>
<gene>
    <name evidence="1" type="ORF">GMARGA_LOCUS27880</name>
</gene>
<accession>A0ABN7W8S9</accession>
<keyword evidence="2" id="KW-1185">Reference proteome</keyword>
<feature type="non-terminal residue" evidence="1">
    <location>
        <position position="195"/>
    </location>
</feature>
<reference evidence="1 2" key="1">
    <citation type="submission" date="2021-06" db="EMBL/GenBank/DDBJ databases">
        <authorList>
            <person name="Kallberg Y."/>
            <person name="Tangrot J."/>
            <person name="Rosling A."/>
        </authorList>
    </citation>
    <scope>NUCLEOTIDE SEQUENCE [LARGE SCALE GENOMIC DNA]</scope>
    <source>
        <strain evidence="1 2">120-4 pot B 10/14</strain>
    </source>
</reference>
<evidence type="ECO:0000313" key="1">
    <source>
        <dbReference type="EMBL" id="CAG8821650.1"/>
    </source>
</evidence>
<organism evidence="1 2">
    <name type="scientific">Gigaspora margarita</name>
    <dbReference type="NCBI Taxonomy" id="4874"/>
    <lineage>
        <taxon>Eukaryota</taxon>
        <taxon>Fungi</taxon>
        <taxon>Fungi incertae sedis</taxon>
        <taxon>Mucoromycota</taxon>
        <taxon>Glomeromycotina</taxon>
        <taxon>Glomeromycetes</taxon>
        <taxon>Diversisporales</taxon>
        <taxon>Gigasporaceae</taxon>
        <taxon>Gigaspora</taxon>
    </lineage>
</organism>
<protein>
    <submittedName>
        <fullName evidence="1">29627_t:CDS:1</fullName>
    </submittedName>
</protein>
<sequence length="195" mass="22327">MSSLFTAFCFTKNVTNNNKHISGIALYQINYNVNKFREITFKGFIANSKSLIIPFKKNSIVLMIGCYVYEDIKYVMLVQAVPISSSEGNYILAPEDLPNSLPLLTYTTTIVSDSYIANNQDRQESFILARWLYNRVTNNKNMDSRSPASNTKVNSEVELDVNLDSIKEKYATMTLQIPQKRLKINQYELLNNNHS</sequence>
<name>A0ABN7W8S9_GIGMA</name>
<dbReference type="Proteomes" id="UP000789901">
    <property type="component" value="Unassembled WGS sequence"/>
</dbReference>